<dbReference type="HOGENOM" id="CLU_3088432_0_0_1"/>
<proteinExistence type="predicted"/>
<name>U9THX4_RHIID</name>
<gene>
    <name evidence="1" type="ORF">GLOINDRAFT_32514</name>
</gene>
<dbReference type="AlphaFoldDB" id="U9THX4"/>
<reference evidence="1" key="1">
    <citation type="submission" date="2013-07" db="EMBL/GenBank/DDBJ databases">
        <title>The genome of an arbuscular mycorrhizal fungus provides insights into the evolution of the oldest plant symbiosis.</title>
        <authorList>
            <consortium name="DOE Joint Genome Institute"/>
            <person name="Tisserant E."/>
            <person name="Malbreil M."/>
            <person name="Kuo A."/>
            <person name="Kohler A."/>
            <person name="Symeonidi A."/>
            <person name="Balestrini R."/>
            <person name="Charron P."/>
            <person name="Duensing N."/>
            <person name="Frei-dit-Frey N."/>
            <person name="Gianinazzi-Pearson V."/>
            <person name="Gilbert B."/>
            <person name="Handa Y."/>
            <person name="Hijri M."/>
            <person name="Kaul R."/>
            <person name="Kawaguchi M."/>
            <person name="Krajinski F."/>
            <person name="Lammers P."/>
            <person name="Lapierre D."/>
            <person name="Masclaux F.G."/>
            <person name="Murat C."/>
            <person name="Morin E."/>
            <person name="Ndikumana S."/>
            <person name="Pagni M."/>
            <person name="Petitpierre D."/>
            <person name="Requena N."/>
            <person name="Rosikiewicz P."/>
            <person name="Riley R."/>
            <person name="Saito K."/>
            <person name="San Clemente H."/>
            <person name="Shapiro H."/>
            <person name="van Tuinen D."/>
            <person name="Becard G."/>
            <person name="Bonfante P."/>
            <person name="Paszkowski U."/>
            <person name="Shachar-Hill Y."/>
            <person name="Young J.P."/>
            <person name="Sanders I.R."/>
            <person name="Henrissat B."/>
            <person name="Rensing S.A."/>
            <person name="Grigoriev I.V."/>
            <person name="Corradi N."/>
            <person name="Roux C."/>
            <person name="Martin F."/>
        </authorList>
    </citation>
    <scope>NUCLEOTIDE SEQUENCE</scope>
    <source>
        <strain evidence="1">DAOM 197198</strain>
    </source>
</reference>
<organism evidence="1">
    <name type="scientific">Rhizophagus irregularis (strain DAOM 181602 / DAOM 197198 / MUCL 43194)</name>
    <name type="common">Arbuscular mycorrhizal fungus</name>
    <name type="synonym">Glomus intraradices</name>
    <dbReference type="NCBI Taxonomy" id="747089"/>
    <lineage>
        <taxon>Eukaryota</taxon>
        <taxon>Fungi</taxon>
        <taxon>Fungi incertae sedis</taxon>
        <taxon>Mucoromycota</taxon>
        <taxon>Glomeromycotina</taxon>
        <taxon>Glomeromycetes</taxon>
        <taxon>Glomerales</taxon>
        <taxon>Glomeraceae</taxon>
        <taxon>Rhizophagus</taxon>
    </lineage>
</organism>
<protein>
    <submittedName>
        <fullName evidence="1">Uncharacterized protein</fullName>
    </submittedName>
</protein>
<evidence type="ECO:0000313" key="1">
    <source>
        <dbReference type="EMBL" id="ESA07740.1"/>
    </source>
</evidence>
<accession>U9THX4</accession>
<dbReference type="EMBL" id="KI289980">
    <property type="protein sequence ID" value="ESA07740.1"/>
    <property type="molecule type" value="Genomic_DNA"/>
</dbReference>
<sequence length="52" mass="5766">MFQKINKSFLEIFLVKYLEERKSVGDISIAGSPELHGGSTTTKVALLPLSDR</sequence>